<keyword evidence="7" id="KW-0812">Transmembrane</keyword>
<dbReference type="InterPro" id="IPR013766">
    <property type="entry name" value="Thioredoxin_domain"/>
</dbReference>
<evidence type="ECO:0000256" key="1">
    <source>
        <dbReference type="ARBA" id="ARBA00005791"/>
    </source>
</evidence>
<organism evidence="9 10">
    <name type="scientific">Candidatus Woesebacteria bacterium GW2011_GWA1_39_21</name>
    <dbReference type="NCBI Taxonomy" id="1618550"/>
    <lineage>
        <taxon>Bacteria</taxon>
        <taxon>Candidatus Woeseibacteriota</taxon>
    </lineage>
</organism>
<keyword evidence="2" id="KW-0732">Signal</keyword>
<evidence type="ECO:0000256" key="3">
    <source>
        <dbReference type="ARBA" id="ARBA00023002"/>
    </source>
</evidence>
<evidence type="ECO:0000259" key="8">
    <source>
        <dbReference type="PROSITE" id="PS51352"/>
    </source>
</evidence>
<evidence type="ECO:0000256" key="7">
    <source>
        <dbReference type="SAM" id="Phobius"/>
    </source>
</evidence>
<evidence type="ECO:0000256" key="2">
    <source>
        <dbReference type="ARBA" id="ARBA00022729"/>
    </source>
</evidence>
<dbReference type="InterPro" id="IPR036249">
    <property type="entry name" value="Thioredoxin-like_sf"/>
</dbReference>
<dbReference type="GO" id="GO:0016491">
    <property type="term" value="F:oxidoreductase activity"/>
    <property type="evidence" value="ECO:0007669"/>
    <property type="project" value="UniProtKB-KW"/>
</dbReference>
<keyword evidence="7" id="KW-0472">Membrane</keyword>
<evidence type="ECO:0000256" key="5">
    <source>
        <dbReference type="ARBA" id="ARBA00023284"/>
    </source>
</evidence>
<keyword evidence="7" id="KW-1133">Transmembrane helix</keyword>
<comment type="caution">
    <text evidence="9">The sequence shown here is derived from an EMBL/GenBank/DDBJ whole genome shotgun (WGS) entry which is preliminary data.</text>
</comment>
<dbReference type="Gene3D" id="3.40.30.10">
    <property type="entry name" value="Glutaredoxin"/>
    <property type="match status" value="1"/>
</dbReference>
<dbReference type="PANTHER" id="PTHR13887:SF14">
    <property type="entry name" value="DISULFIDE BOND FORMATION PROTEIN D"/>
    <property type="match status" value="1"/>
</dbReference>
<protein>
    <submittedName>
        <fullName evidence="9">DSBA oxidoreductase</fullName>
    </submittedName>
</protein>
<dbReference type="AlphaFoldDB" id="A0A0G0N8V6"/>
<dbReference type="SUPFAM" id="SSF52833">
    <property type="entry name" value="Thioredoxin-like"/>
    <property type="match status" value="1"/>
</dbReference>
<reference evidence="9 10" key="1">
    <citation type="journal article" date="2015" name="Nature">
        <title>rRNA introns, odd ribosomes, and small enigmatic genomes across a large radiation of phyla.</title>
        <authorList>
            <person name="Brown C.T."/>
            <person name="Hug L.A."/>
            <person name="Thomas B.C."/>
            <person name="Sharon I."/>
            <person name="Castelle C.J."/>
            <person name="Singh A."/>
            <person name="Wilkins M.J."/>
            <person name="Williams K.H."/>
            <person name="Banfield J.F."/>
        </authorList>
    </citation>
    <scope>NUCLEOTIDE SEQUENCE [LARGE SCALE GENOMIC DNA]</scope>
</reference>
<feature type="domain" description="Thioredoxin" evidence="8">
    <location>
        <begin position="68"/>
        <end position="256"/>
    </location>
</feature>
<dbReference type="EMBL" id="LBWP01000002">
    <property type="protein sequence ID" value="KKR11888.1"/>
    <property type="molecule type" value="Genomic_DNA"/>
</dbReference>
<keyword evidence="3" id="KW-0560">Oxidoreductase</keyword>
<feature type="compositionally biased region" description="Polar residues" evidence="6">
    <location>
        <begin position="1"/>
        <end position="16"/>
    </location>
</feature>
<dbReference type="InterPro" id="IPR012336">
    <property type="entry name" value="Thioredoxin-like_fold"/>
</dbReference>
<feature type="region of interest" description="Disordered" evidence="6">
    <location>
        <begin position="1"/>
        <end position="20"/>
    </location>
</feature>
<dbReference type="Proteomes" id="UP000034246">
    <property type="component" value="Unassembled WGS sequence"/>
</dbReference>
<gene>
    <name evidence="9" type="ORF">UT39_C0002G0069</name>
</gene>
<evidence type="ECO:0000256" key="6">
    <source>
        <dbReference type="SAM" id="MobiDB-lite"/>
    </source>
</evidence>
<evidence type="ECO:0000313" key="10">
    <source>
        <dbReference type="Proteomes" id="UP000034246"/>
    </source>
</evidence>
<evidence type="ECO:0000313" key="9">
    <source>
        <dbReference type="EMBL" id="KKR11888.1"/>
    </source>
</evidence>
<dbReference type="Pfam" id="PF13462">
    <property type="entry name" value="Thioredoxin_4"/>
    <property type="match status" value="1"/>
</dbReference>
<proteinExistence type="inferred from homology"/>
<keyword evidence="4" id="KW-1015">Disulfide bond</keyword>
<accession>A0A0G0N8V6</accession>
<name>A0A0G0N8V6_9BACT</name>
<sequence length="257" mass="29277">MENTAGESDESMTLQQDRLLTKREKRELVKKEKLNERVKSENSGKIKKTLLWLIAIVVVAFGGYQLWQWINTPQPDPGASSILSVKSDDWVRGNPNARVTVIEYADFECPACKIYSTEVLPKIESEYKDNLRIVFRHFPLPQHKNALAASKAAEAAGMQGKFWEMADLLYEKQSEWDSVSNVQDKMVEYANFLVLNTDQFLSDYNSDIVSQSIKDNEDEAYMLRVDATPTFFVNGKKVNVNYGYDDLKNAIDNALAN</sequence>
<dbReference type="PROSITE" id="PS51352">
    <property type="entry name" value="THIOREDOXIN_2"/>
    <property type="match status" value="1"/>
</dbReference>
<dbReference type="STRING" id="1618550.UT39_C0002G0069"/>
<evidence type="ECO:0000256" key="4">
    <source>
        <dbReference type="ARBA" id="ARBA00023157"/>
    </source>
</evidence>
<feature type="transmembrane region" description="Helical" evidence="7">
    <location>
        <begin position="49"/>
        <end position="67"/>
    </location>
</feature>
<keyword evidence="5" id="KW-0676">Redox-active center</keyword>
<comment type="similarity">
    <text evidence="1">Belongs to the thioredoxin family. DsbA subfamily.</text>
</comment>
<dbReference type="PANTHER" id="PTHR13887">
    <property type="entry name" value="GLUTATHIONE S-TRANSFERASE KAPPA"/>
    <property type="match status" value="1"/>
</dbReference>